<organism evidence="3 4">
    <name type="scientific">Rhodohalobacter sulfatireducens</name>
    <dbReference type="NCBI Taxonomy" id="2911366"/>
    <lineage>
        <taxon>Bacteria</taxon>
        <taxon>Pseudomonadati</taxon>
        <taxon>Balneolota</taxon>
        <taxon>Balneolia</taxon>
        <taxon>Balneolales</taxon>
        <taxon>Balneolaceae</taxon>
        <taxon>Rhodohalobacter</taxon>
    </lineage>
</organism>
<gene>
    <name evidence="3" type="ORF">L6773_21145</name>
</gene>
<dbReference type="SUPFAM" id="SSF56112">
    <property type="entry name" value="Protein kinase-like (PK-like)"/>
    <property type="match status" value="1"/>
</dbReference>
<dbReference type="Gene3D" id="3.30.200.20">
    <property type="entry name" value="Phosphorylase Kinase, domain 1"/>
    <property type="match status" value="1"/>
</dbReference>
<dbReference type="InterPro" id="IPR011009">
    <property type="entry name" value="Kinase-like_dom_sf"/>
</dbReference>
<accession>A0ABS9KJT7</accession>
<evidence type="ECO:0000313" key="3">
    <source>
        <dbReference type="EMBL" id="MCG2591091.1"/>
    </source>
</evidence>
<feature type="binding site" evidence="1">
    <location>
        <position position="118"/>
    </location>
    <ligand>
        <name>ATP</name>
        <dbReference type="ChEBI" id="CHEBI:30616"/>
    </ligand>
</feature>
<name>A0ABS9KJT7_9BACT</name>
<evidence type="ECO:0000256" key="1">
    <source>
        <dbReference type="PROSITE-ProRule" id="PRU10141"/>
    </source>
</evidence>
<proteinExistence type="predicted"/>
<dbReference type="InterPro" id="IPR000719">
    <property type="entry name" value="Prot_kinase_dom"/>
</dbReference>
<feature type="domain" description="Protein kinase" evidence="2">
    <location>
        <begin position="89"/>
        <end position="143"/>
    </location>
</feature>
<keyword evidence="1" id="KW-0067">ATP-binding</keyword>
<comment type="caution">
    <text evidence="3">The sequence shown here is derived from an EMBL/GenBank/DDBJ whole genome shotgun (WGS) entry which is preliminary data.</text>
</comment>
<keyword evidence="4" id="KW-1185">Reference proteome</keyword>
<keyword evidence="1" id="KW-0547">Nucleotide-binding</keyword>
<protein>
    <recommendedName>
        <fullName evidence="2">Protein kinase domain-containing protein</fullName>
    </recommendedName>
</protein>
<sequence length="143" mass="16150">MNSDRWTKIETLVEQALALPPEDRTAFIDNQCGEDKALRNEVQSLLEHGEKALSFMGHFEEDVVAPSLDVIAQSQFDEDHRIDALFGHYHITDILGRGGMGIVYKARDTKLDRTVALKFLPSHLTRSDKDKQRFIREAKAAAA</sequence>
<dbReference type="PROSITE" id="PS50011">
    <property type="entry name" value="PROTEIN_KINASE_DOM"/>
    <property type="match status" value="1"/>
</dbReference>
<reference evidence="3" key="2">
    <citation type="submission" date="2024-05" db="EMBL/GenBank/DDBJ databases">
        <title>Rhodohalobacter halophilus gen. nov., sp. nov., a moderately halophilic member of the family Balneolaceae.</title>
        <authorList>
            <person name="Xia J."/>
        </authorList>
    </citation>
    <scope>NUCLEOTIDE SEQUENCE</scope>
    <source>
        <strain evidence="3">WB101</strain>
    </source>
</reference>
<evidence type="ECO:0000313" key="4">
    <source>
        <dbReference type="Proteomes" id="UP001165366"/>
    </source>
</evidence>
<reference evidence="3" key="1">
    <citation type="submission" date="2022-01" db="EMBL/GenBank/DDBJ databases">
        <authorList>
            <person name="Wang Y."/>
        </authorList>
    </citation>
    <scope>NUCLEOTIDE SEQUENCE</scope>
    <source>
        <strain evidence="3">WB101</strain>
    </source>
</reference>
<dbReference type="Proteomes" id="UP001165366">
    <property type="component" value="Unassembled WGS sequence"/>
</dbReference>
<dbReference type="EMBL" id="JAKLWS010000072">
    <property type="protein sequence ID" value="MCG2591091.1"/>
    <property type="molecule type" value="Genomic_DNA"/>
</dbReference>
<feature type="non-terminal residue" evidence="3">
    <location>
        <position position="143"/>
    </location>
</feature>
<dbReference type="PROSITE" id="PS00107">
    <property type="entry name" value="PROTEIN_KINASE_ATP"/>
    <property type="match status" value="1"/>
</dbReference>
<evidence type="ECO:0000259" key="2">
    <source>
        <dbReference type="PROSITE" id="PS50011"/>
    </source>
</evidence>
<dbReference type="InterPro" id="IPR017441">
    <property type="entry name" value="Protein_kinase_ATP_BS"/>
</dbReference>